<evidence type="ECO:0000256" key="1">
    <source>
        <dbReference type="SAM" id="MobiDB-lite"/>
    </source>
</evidence>
<protein>
    <submittedName>
        <fullName evidence="2">Uncharacterized protein</fullName>
    </submittedName>
</protein>
<sequence length="304" mass="35062">MQEKRECFIGLHWPSGPGQHFWDGWEPSRRTEQTSIKRHGKKALGHFVSSEQPTSSRKRKYSPSRPLVDLPELAVARIDLSSRWNIGFLRMKKSSAEIWFKVEMVQKKRQFGKENGSCKNRPRAATKFWNRIKVVRIKTHLKSVQEEGRTTTREETGKSDIGEEPEYEIMDSIGEVDDMGSISEEKEQPEKVADVVLTAEKKKSSKPVPIEDNPLKKLDNEETARYLPMLDEEEEEATSETSDKRIIMVSQKEVFDIETDEEENTKISLSERAETLLKAGWMPYFHHGGDNGPEKGCRILLKVW</sequence>
<proteinExistence type="predicted"/>
<feature type="region of interest" description="Disordered" evidence="1">
    <location>
        <begin position="203"/>
        <end position="222"/>
    </location>
</feature>
<organism evidence="2 3">
    <name type="scientific">Mytilus edulis</name>
    <name type="common">Blue mussel</name>
    <dbReference type="NCBI Taxonomy" id="6550"/>
    <lineage>
        <taxon>Eukaryota</taxon>
        <taxon>Metazoa</taxon>
        <taxon>Spiralia</taxon>
        <taxon>Lophotrochozoa</taxon>
        <taxon>Mollusca</taxon>
        <taxon>Bivalvia</taxon>
        <taxon>Autobranchia</taxon>
        <taxon>Pteriomorphia</taxon>
        <taxon>Mytilida</taxon>
        <taxon>Mytiloidea</taxon>
        <taxon>Mytilidae</taxon>
        <taxon>Mytilinae</taxon>
        <taxon>Mytilus</taxon>
    </lineage>
</organism>
<comment type="caution">
    <text evidence="2">The sequence shown here is derived from an EMBL/GenBank/DDBJ whole genome shotgun (WGS) entry which is preliminary data.</text>
</comment>
<feature type="region of interest" description="Disordered" evidence="1">
    <location>
        <begin position="26"/>
        <end position="64"/>
    </location>
</feature>
<dbReference type="AlphaFoldDB" id="A0A8S3VK08"/>
<gene>
    <name evidence="2" type="ORF">MEDL_69273</name>
</gene>
<keyword evidence="3" id="KW-1185">Reference proteome</keyword>
<name>A0A8S3VK08_MYTED</name>
<accession>A0A8S3VK08</accession>
<evidence type="ECO:0000313" key="2">
    <source>
        <dbReference type="EMBL" id="CAG2258004.1"/>
    </source>
</evidence>
<evidence type="ECO:0000313" key="3">
    <source>
        <dbReference type="Proteomes" id="UP000683360"/>
    </source>
</evidence>
<feature type="compositionally biased region" description="Basic and acidic residues" evidence="1">
    <location>
        <begin position="213"/>
        <end position="222"/>
    </location>
</feature>
<reference evidence="2" key="1">
    <citation type="submission" date="2021-03" db="EMBL/GenBank/DDBJ databases">
        <authorList>
            <person name="Bekaert M."/>
        </authorList>
    </citation>
    <scope>NUCLEOTIDE SEQUENCE</scope>
</reference>
<dbReference type="EMBL" id="CAJPWZ010003335">
    <property type="protein sequence ID" value="CAG2258004.1"/>
    <property type="molecule type" value="Genomic_DNA"/>
</dbReference>
<dbReference type="Proteomes" id="UP000683360">
    <property type="component" value="Unassembled WGS sequence"/>
</dbReference>